<evidence type="ECO:0000313" key="1">
    <source>
        <dbReference type="EMBL" id="GAH58178.1"/>
    </source>
</evidence>
<comment type="caution">
    <text evidence="1">The sequence shown here is derived from an EMBL/GenBank/DDBJ whole genome shotgun (WGS) entry which is preliminary data.</text>
</comment>
<accession>X1IKU7</accession>
<protein>
    <submittedName>
        <fullName evidence="1">Uncharacterized protein</fullName>
    </submittedName>
</protein>
<gene>
    <name evidence="1" type="ORF">S03H2_40629</name>
</gene>
<name>X1IKU7_9ZZZZ</name>
<organism evidence="1">
    <name type="scientific">marine sediment metagenome</name>
    <dbReference type="NCBI Taxonomy" id="412755"/>
    <lineage>
        <taxon>unclassified sequences</taxon>
        <taxon>metagenomes</taxon>
        <taxon>ecological metagenomes</taxon>
    </lineage>
</organism>
<proteinExistence type="predicted"/>
<dbReference type="EMBL" id="BARU01025205">
    <property type="protein sequence ID" value="GAH58178.1"/>
    <property type="molecule type" value="Genomic_DNA"/>
</dbReference>
<dbReference type="AlphaFoldDB" id="X1IKU7"/>
<sequence length="46" mass="4936">MVNSVNGGGQPVEFITAYIAKGAPAPLQVTLTRHEGGQSEKYYLLE</sequence>
<reference evidence="1" key="1">
    <citation type="journal article" date="2014" name="Front. Microbiol.">
        <title>High frequency of phylogenetically diverse reductive dehalogenase-homologous genes in deep subseafloor sedimentary metagenomes.</title>
        <authorList>
            <person name="Kawai M."/>
            <person name="Futagami T."/>
            <person name="Toyoda A."/>
            <person name="Takaki Y."/>
            <person name="Nishi S."/>
            <person name="Hori S."/>
            <person name="Arai W."/>
            <person name="Tsubouchi T."/>
            <person name="Morono Y."/>
            <person name="Uchiyama I."/>
            <person name="Ito T."/>
            <person name="Fujiyama A."/>
            <person name="Inagaki F."/>
            <person name="Takami H."/>
        </authorList>
    </citation>
    <scope>NUCLEOTIDE SEQUENCE</scope>
    <source>
        <strain evidence="1">Expedition CK06-06</strain>
    </source>
</reference>